<dbReference type="Proteomes" id="UP000228934">
    <property type="component" value="Unassembled WGS sequence"/>
</dbReference>
<evidence type="ECO:0000313" key="3">
    <source>
        <dbReference type="Proteomes" id="UP000228934"/>
    </source>
</evidence>
<proteinExistence type="predicted"/>
<sequence>MWKEPKNPNGLTILYEVQYSRVGDTQEDNECVSQKQYLLEKRAKLRSLLPGNYSVRVRATSLAGNGSWTQTTYFHVPDQREYPNTSEIQGLANISCDLLYIGLPKCFSC</sequence>
<organism evidence="2 3">
    <name type="scientific">Aquarana catesbeiana</name>
    <name type="common">American bullfrog</name>
    <name type="synonym">Rana catesbeiana</name>
    <dbReference type="NCBI Taxonomy" id="8400"/>
    <lineage>
        <taxon>Eukaryota</taxon>
        <taxon>Metazoa</taxon>
        <taxon>Chordata</taxon>
        <taxon>Craniata</taxon>
        <taxon>Vertebrata</taxon>
        <taxon>Euteleostomi</taxon>
        <taxon>Amphibia</taxon>
        <taxon>Batrachia</taxon>
        <taxon>Anura</taxon>
        <taxon>Neobatrachia</taxon>
        <taxon>Ranoidea</taxon>
        <taxon>Ranidae</taxon>
        <taxon>Aquarana</taxon>
    </lineage>
</organism>
<dbReference type="Pfam" id="PF00041">
    <property type="entry name" value="fn3"/>
    <property type="match status" value="1"/>
</dbReference>
<dbReference type="InterPro" id="IPR013783">
    <property type="entry name" value="Ig-like_fold"/>
</dbReference>
<dbReference type="PROSITE" id="PS50853">
    <property type="entry name" value="FN3"/>
    <property type="match status" value="1"/>
</dbReference>
<dbReference type="InterPro" id="IPR036116">
    <property type="entry name" value="FN3_sf"/>
</dbReference>
<gene>
    <name evidence="2" type="ORF">AB205_0011080</name>
</gene>
<reference evidence="3" key="1">
    <citation type="journal article" date="2017" name="Nat. Commun.">
        <title>The North American bullfrog draft genome provides insight into hormonal regulation of long noncoding RNA.</title>
        <authorList>
            <person name="Hammond S.A."/>
            <person name="Warren R.L."/>
            <person name="Vandervalk B.P."/>
            <person name="Kucuk E."/>
            <person name="Khan H."/>
            <person name="Gibb E.A."/>
            <person name="Pandoh P."/>
            <person name="Kirk H."/>
            <person name="Zhao Y."/>
            <person name="Jones M."/>
            <person name="Mungall A.J."/>
            <person name="Coope R."/>
            <person name="Pleasance S."/>
            <person name="Moore R.A."/>
            <person name="Holt R.A."/>
            <person name="Round J.M."/>
            <person name="Ohora S."/>
            <person name="Walle B.V."/>
            <person name="Veldhoen N."/>
            <person name="Helbing C.C."/>
            <person name="Birol I."/>
        </authorList>
    </citation>
    <scope>NUCLEOTIDE SEQUENCE [LARGE SCALE GENOMIC DNA]</scope>
</reference>
<feature type="domain" description="Fibronectin type-III" evidence="1">
    <location>
        <begin position="1"/>
        <end position="79"/>
    </location>
</feature>
<accession>A0A2G9RWP1</accession>
<dbReference type="SUPFAM" id="SSF49265">
    <property type="entry name" value="Fibronectin type III"/>
    <property type="match status" value="1"/>
</dbReference>
<dbReference type="InterPro" id="IPR003961">
    <property type="entry name" value="FN3_dom"/>
</dbReference>
<dbReference type="CDD" id="cd00063">
    <property type="entry name" value="FN3"/>
    <property type="match status" value="1"/>
</dbReference>
<dbReference type="AlphaFoldDB" id="A0A2G9RWP1"/>
<evidence type="ECO:0000313" key="2">
    <source>
        <dbReference type="EMBL" id="PIO32185.1"/>
    </source>
</evidence>
<dbReference type="OrthoDB" id="546826at2759"/>
<evidence type="ECO:0000259" key="1">
    <source>
        <dbReference type="PROSITE" id="PS50853"/>
    </source>
</evidence>
<dbReference type="Gene3D" id="2.60.40.10">
    <property type="entry name" value="Immunoglobulins"/>
    <property type="match status" value="1"/>
</dbReference>
<protein>
    <recommendedName>
        <fullName evidence="1">Fibronectin type-III domain-containing protein</fullName>
    </recommendedName>
</protein>
<keyword evidence="3" id="KW-1185">Reference proteome</keyword>
<name>A0A2G9RWP1_AQUCT</name>
<dbReference type="EMBL" id="KV930676">
    <property type="protein sequence ID" value="PIO32185.1"/>
    <property type="molecule type" value="Genomic_DNA"/>
</dbReference>